<comment type="caution">
    <text evidence="2">The sequence shown here is derived from an EMBL/GenBank/DDBJ whole genome shotgun (WGS) entry which is preliminary data.</text>
</comment>
<organism evidence="2 3">
    <name type="scientific">Ensete ventricosum</name>
    <name type="common">Abyssinian banana</name>
    <name type="synonym">Musa ensete</name>
    <dbReference type="NCBI Taxonomy" id="4639"/>
    <lineage>
        <taxon>Eukaryota</taxon>
        <taxon>Viridiplantae</taxon>
        <taxon>Streptophyta</taxon>
        <taxon>Embryophyta</taxon>
        <taxon>Tracheophyta</taxon>
        <taxon>Spermatophyta</taxon>
        <taxon>Magnoliopsida</taxon>
        <taxon>Liliopsida</taxon>
        <taxon>Zingiberales</taxon>
        <taxon>Musaceae</taxon>
        <taxon>Ensete</taxon>
    </lineage>
</organism>
<proteinExistence type="predicted"/>
<protein>
    <submittedName>
        <fullName evidence="2">Uncharacterized protein</fullName>
    </submittedName>
</protein>
<accession>A0A426XA03</accession>
<evidence type="ECO:0000256" key="1">
    <source>
        <dbReference type="SAM" id="MobiDB-lite"/>
    </source>
</evidence>
<feature type="region of interest" description="Disordered" evidence="1">
    <location>
        <begin position="110"/>
        <end position="147"/>
    </location>
</feature>
<dbReference type="Proteomes" id="UP000287651">
    <property type="component" value="Unassembled WGS sequence"/>
</dbReference>
<reference evidence="2 3" key="1">
    <citation type="journal article" date="2014" name="Agronomy (Basel)">
        <title>A Draft Genome Sequence for Ensete ventricosum, the Drought-Tolerant Tree Against Hunger.</title>
        <authorList>
            <person name="Harrison J."/>
            <person name="Moore K.A."/>
            <person name="Paszkiewicz K."/>
            <person name="Jones T."/>
            <person name="Grant M."/>
            <person name="Ambacheew D."/>
            <person name="Muzemil S."/>
            <person name="Studholme D.J."/>
        </authorList>
    </citation>
    <scope>NUCLEOTIDE SEQUENCE [LARGE SCALE GENOMIC DNA]</scope>
</reference>
<sequence length="147" mass="15411">MLPYLHPTDCPRWVGHVGGPVVRGHEDVATRSTSAISFFLPREDLLEVPDLGVEYEVLCSAAGLWWLGLVPSGGSGIGRTKRSSGIDLIKQGLGNSIGAGTDSTEWELENLNGVGTDPTERADPIEQGLGNSNGVGADPTECGGLRT</sequence>
<dbReference type="AlphaFoldDB" id="A0A426XA03"/>
<name>A0A426XA03_ENSVE</name>
<gene>
    <name evidence="2" type="ORF">B296_00042035</name>
</gene>
<dbReference type="EMBL" id="AMZH03023755">
    <property type="protein sequence ID" value="RRT36321.1"/>
    <property type="molecule type" value="Genomic_DNA"/>
</dbReference>
<evidence type="ECO:0000313" key="3">
    <source>
        <dbReference type="Proteomes" id="UP000287651"/>
    </source>
</evidence>
<evidence type="ECO:0000313" key="2">
    <source>
        <dbReference type="EMBL" id="RRT36321.1"/>
    </source>
</evidence>